<dbReference type="Proteomes" id="UP000809587">
    <property type="component" value="Unassembled WGS sequence"/>
</dbReference>
<reference evidence="2 3" key="1">
    <citation type="submission" date="2021-02" db="EMBL/GenBank/DDBJ databases">
        <authorList>
            <person name="Lee D.-H."/>
        </authorList>
    </citation>
    <scope>NUCLEOTIDE SEQUENCE [LARGE SCALE GENOMIC DNA]</scope>
    <source>
        <strain evidence="2 3">MMS20-R2-29</strain>
    </source>
</reference>
<gene>
    <name evidence="2" type="ORF">JQN84_21865</name>
</gene>
<evidence type="ECO:0000313" key="3">
    <source>
        <dbReference type="Proteomes" id="UP000809587"/>
    </source>
</evidence>
<keyword evidence="3" id="KW-1185">Reference proteome</keyword>
<dbReference type="EMBL" id="JAFEUO010000006">
    <property type="protein sequence ID" value="MBM7085171.1"/>
    <property type="molecule type" value="Genomic_DNA"/>
</dbReference>
<dbReference type="SUPFAM" id="SSF52777">
    <property type="entry name" value="CoA-dependent acyltransferases"/>
    <property type="match status" value="2"/>
</dbReference>
<dbReference type="PANTHER" id="PTHR45527">
    <property type="entry name" value="NONRIBOSOMAL PEPTIDE SYNTHETASE"/>
    <property type="match status" value="1"/>
</dbReference>
<dbReference type="Gene3D" id="3.30.559.10">
    <property type="entry name" value="Chloramphenicol acetyltransferase-like domain"/>
    <property type="match status" value="1"/>
</dbReference>
<sequence length="601" mass="63486">MTDSSTDTSTDAGAFSLAFTGEGAGAGPLTWAQSVMWGPMQWFGKEANQFNIGRALVLPAPVAPDRLTVVLRDLVETHQTLRTRYVQRTDGPRQEVAASGAYDVVVVDDQGDPARVGDELVATLSEAAFDHEAQWPLRVGCARDRAGRISAVALVGSHLAFDGWAFTTLTGLLLDRLTGPPSTPAAPPSGQAAPSPAPAAPPAARPAGGVPQPLTQAAFQQSPAGQQTSRLGLRHWEQGLSVAPASMFDLPTTPTGGQPVERHLLDSAAVTAAATALATRTRTSFSTVLLALTTLILTAYNGHHTAVFKLIAGNRLDRDSRDLIALNTLDALLVHRVDDDVDLLTAIRNLHRPAFDAYRRAQCDPAEVRRVVERVGRRRGVAFDLSAYFNNGHRGSDWATTDPDPGPDRLAVLRRDSHYSRLEPLSKSDMRFYVAASNLGDGRCRLGLLVDTAYLPGALGETVIRGIETLLCDAVAEEVRVAEIAGRIGLTPARRGSDWVSTPAGWVRPQAVADLVGEVAGGVPAAALVDPAGDGGVTVYVAASERSPRELHRRVLDALPGRPGVAAPAGYVVCRSVPPAGAGPDAWRDVPVLARGSGRDA</sequence>
<accession>A0ABS2JHV0</accession>
<evidence type="ECO:0008006" key="4">
    <source>
        <dbReference type="Google" id="ProtNLM"/>
    </source>
</evidence>
<protein>
    <recommendedName>
        <fullName evidence="4">Condensation domain-containing protein</fullName>
    </recommendedName>
</protein>
<dbReference type="Gene3D" id="3.30.559.30">
    <property type="entry name" value="Nonribosomal peptide synthetase, condensation domain"/>
    <property type="match status" value="1"/>
</dbReference>
<evidence type="ECO:0000313" key="2">
    <source>
        <dbReference type="EMBL" id="MBM7085171.1"/>
    </source>
</evidence>
<dbReference type="RefSeq" id="WP_204960403.1">
    <property type="nucleotide sequence ID" value="NZ_JAFEUO010000006.1"/>
</dbReference>
<dbReference type="PANTHER" id="PTHR45527:SF1">
    <property type="entry name" value="FATTY ACID SYNTHASE"/>
    <property type="match status" value="1"/>
</dbReference>
<proteinExistence type="predicted"/>
<organism evidence="2 3">
    <name type="scientific">Micromonospora humidisoli</name>
    <dbReference type="NCBI Taxonomy" id="2807622"/>
    <lineage>
        <taxon>Bacteria</taxon>
        <taxon>Bacillati</taxon>
        <taxon>Actinomycetota</taxon>
        <taxon>Actinomycetes</taxon>
        <taxon>Micromonosporales</taxon>
        <taxon>Micromonosporaceae</taxon>
        <taxon>Micromonospora</taxon>
    </lineage>
</organism>
<name>A0ABS2JHV0_9ACTN</name>
<dbReference type="InterPro" id="IPR023213">
    <property type="entry name" value="CAT-like_dom_sf"/>
</dbReference>
<feature type="compositionally biased region" description="Pro residues" evidence="1">
    <location>
        <begin position="195"/>
        <end position="204"/>
    </location>
</feature>
<evidence type="ECO:0000256" key="1">
    <source>
        <dbReference type="SAM" id="MobiDB-lite"/>
    </source>
</evidence>
<feature type="region of interest" description="Disordered" evidence="1">
    <location>
        <begin position="180"/>
        <end position="213"/>
    </location>
</feature>
<comment type="caution">
    <text evidence="2">The sequence shown here is derived from an EMBL/GenBank/DDBJ whole genome shotgun (WGS) entry which is preliminary data.</text>
</comment>